<feature type="compositionally biased region" description="Pro residues" evidence="1">
    <location>
        <begin position="32"/>
        <end position="45"/>
    </location>
</feature>
<dbReference type="Proteomes" id="UP000218209">
    <property type="component" value="Unassembled WGS sequence"/>
</dbReference>
<feature type="compositionally biased region" description="Gly residues" evidence="1">
    <location>
        <begin position="427"/>
        <end position="462"/>
    </location>
</feature>
<dbReference type="CDD" id="cd14686">
    <property type="entry name" value="bZIP"/>
    <property type="match status" value="1"/>
</dbReference>
<reference evidence="2 3" key="1">
    <citation type="submission" date="2017-03" db="EMBL/GenBank/DDBJ databases">
        <title>WGS assembly of Porphyra umbilicalis.</title>
        <authorList>
            <person name="Brawley S.H."/>
            <person name="Blouin N.A."/>
            <person name="Ficko-Blean E."/>
            <person name="Wheeler G.L."/>
            <person name="Lohr M."/>
            <person name="Goodson H.V."/>
            <person name="Jenkins J.W."/>
            <person name="Blaby-Haas C.E."/>
            <person name="Helliwell K.E."/>
            <person name="Chan C."/>
            <person name="Marriage T."/>
            <person name="Bhattacharya D."/>
            <person name="Klein A.S."/>
            <person name="Badis Y."/>
            <person name="Brodie J."/>
            <person name="Cao Y."/>
            <person name="Collen J."/>
            <person name="Dittami S.M."/>
            <person name="Gachon C.M."/>
            <person name="Green B.R."/>
            <person name="Karpowicz S."/>
            <person name="Kim J.W."/>
            <person name="Kudahl U."/>
            <person name="Lin S."/>
            <person name="Michel G."/>
            <person name="Mittag M."/>
            <person name="Olson B.J."/>
            <person name="Pangilinan J."/>
            <person name="Peng Y."/>
            <person name="Qiu H."/>
            <person name="Shu S."/>
            <person name="Singer J.T."/>
            <person name="Smith A.G."/>
            <person name="Sprecher B.N."/>
            <person name="Wagner V."/>
            <person name="Wang W."/>
            <person name="Wang Z.-Y."/>
            <person name="Yan J."/>
            <person name="Yarish C."/>
            <person name="Zoeuner-Riek S."/>
            <person name="Zhuang Y."/>
            <person name="Zou Y."/>
            <person name="Lindquist E.A."/>
            <person name="Grimwood J."/>
            <person name="Barry K."/>
            <person name="Rokhsar D.S."/>
            <person name="Schmutz J."/>
            <person name="Stiller J.W."/>
            <person name="Grossman A.R."/>
            <person name="Prochnik S.E."/>
        </authorList>
    </citation>
    <scope>NUCLEOTIDE SEQUENCE [LARGE SCALE GENOMIC DNA]</scope>
    <source>
        <strain evidence="2">4086291</strain>
    </source>
</reference>
<organism evidence="2 3">
    <name type="scientific">Porphyra umbilicalis</name>
    <name type="common">Purple laver</name>
    <name type="synonym">Red alga</name>
    <dbReference type="NCBI Taxonomy" id="2786"/>
    <lineage>
        <taxon>Eukaryota</taxon>
        <taxon>Rhodophyta</taxon>
        <taxon>Bangiophyceae</taxon>
        <taxon>Bangiales</taxon>
        <taxon>Bangiaceae</taxon>
        <taxon>Porphyra</taxon>
    </lineage>
</organism>
<accession>A0A1X6NJJ8</accession>
<sequence length="527" mass="51575">MGFPSAIGADIVGFGGGPAAGHAFFPQRTMAVPPPPPPPPLPRSPAPDGGGGYLPPPSGDAPTPSVLTISTSLRRPAVAGGAATLETRMFGLLSSPVGMETRRSVFGSFGGLARQHTASASDVHLAMKEMAGVFGLGYVATRDAAAAEPDTGMSDGERGCGDGGSSGAMVGSGSGAQVPPSFKEQMLISMIQCMTEVSHSELQLLMRRFTSRLHVRVDRRMVPSTQLLVQGASRGSDRSGGAGNGHSSSPPVGYEATACPWAPATGYMVHGGGAEGRRPLGWRPTPPGALGSTASGSTASLRYSSSDAPRAGGAWSPPSRRRPRWQPPTAMPIDALLPRAGGGPAAAVGDNGFACGEAGGSSSFGGAGPSAGDGGSRSGGPSAGDGGSRSGGASAGDGGCRSGGASAGDGGFRSGGASVGDADAYGSAGGGDGGGGDGDGGDGGGGGADGGGGGAAGDGGGRPTKRTRRRINIADVTSAKQRERIQRNRESAARSNQRRREWAATLVTRADAGPGGRMGGGATEGAA</sequence>
<feature type="region of interest" description="Disordered" evidence="1">
    <location>
        <begin position="364"/>
        <end position="402"/>
    </location>
</feature>
<feature type="region of interest" description="Disordered" evidence="1">
    <location>
        <begin position="419"/>
        <end position="527"/>
    </location>
</feature>
<feature type="compositionally biased region" description="Basic and acidic residues" evidence="1">
    <location>
        <begin position="480"/>
        <end position="502"/>
    </location>
</feature>
<dbReference type="AlphaFoldDB" id="A0A1X6NJJ8"/>
<evidence type="ECO:0000313" key="2">
    <source>
        <dbReference type="EMBL" id="OSX68784.1"/>
    </source>
</evidence>
<feature type="region of interest" description="Disordered" evidence="1">
    <location>
        <begin position="148"/>
        <end position="176"/>
    </location>
</feature>
<feature type="region of interest" description="Disordered" evidence="1">
    <location>
        <begin position="277"/>
        <end position="344"/>
    </location>
</feature>
<evidence type="ECO:0008006" key="4">
    <source>
        <dbReference type="Google" id="ProtNLM"/>
    </source>
</evidence>
<feature type="region of interest" description="Disordered" evidence="1">
    <location>
        <begin position="226"/>
        <end position="251"/>
    </location>
</feature>
<proteinExistence type="predicted"/>
<protein>
    <recommendedName>
        <fullName evidence="4">BZIP domain-containing protein</fullName>
    </recommendedName>
</protein>
<feature type="region of interest" description="Disordered" evidence="1">
    <location>
        <begin position="26"/>
        <end position="65"/>
    </location>
</feature>
<gene>
    <name evidence="2" type="ORF">BU14_2250s0001</name>
</gene>
<feature type="compositionally biased region" description="Low complexity" evidence="1">
    <location>
        <begin position="288"/>
        <end position="301"/>
    </location>
</feature>
<feature type="compositionally biased region" description="Gly residues" evidence="1">
    <location>
        <begin position="161"/>
        <end position="174"/>
    </location>
</feature>
<dbReference type="EMBL" id="KV920090">
    <property type="protein sequence ID" value="OSX68784.1"/>
    <property type="molecule type" value="Genomic_DNA"/>
</dbReference>
<feature type="compositionally biased region" description="Low complexity" evidence="1">
    <location>
        <begin position="334"/>
        <end position="344"/>
    </location>
</feature>
<evidence type="ECO:0000256" key="1">
    <source>
        <dbReference type="SAM" id="MobiDB-lite"/>
    </source>
</evidence>
<feature type="compositionally biased region" description="Gly residues" evidence="1">
    <location>
        <begin position="513"/>
        <end position="527"/>
    </location>
</feature>
<keyword evidence="3" id="KW-1185">Reference proteome</keyword>
<name>A0A1X6NJJ8_PORUM</name>
<evidence type="ECO:0000313" key="3">
    <source>
        <dbReference type="Proteomes" id="UP000218209"/>
    </source>
</evidence>